<dbReference type="Proteomes" id="UP000233618">
    <property type="component" value="Unassembled WGS sequence"/>
</dbReference>
<evidence type="ECO:0000313" key="1">
    <source>
        <dbReference type="EMBL" id="PKQ66474.1"/>
    </source>
</evidence>
<keyword evidence="2" id="KW-1185">Reference proteome</keyword>
<reference evidence="1 2" key="1">
    <citation type="journal article" date="2017" name="Front. Microbiol.">
        <title>Labilibaculum manganireducens gen. nov., sp. nov. and Labilibaculum filiforme sp. nov., Novel Bacteroidetes Isolated from Subsurface Sediments of the Baltic Sea.</title>
        <authorList>
            <person name="Vandieken V."/>
            <person name="Marshall I.P."/>
            <person name="Niemann H."/>
            <person name="Engelen B."/>
            <person name="Cypionka H."/>
        </authorList>
    </citation>
    <scope>NUCLEOTIDE SEQUENCE [LARGE SCALE GENOMIC DNA]</scope>
    <source>
        <strain evidence="1 2">59.10-2M</strain>
    </source>
</reference>
<organism evidence="1 2">
    <name type="scientific">Labilibaculum manganireducens</name>
    <dbReference type="NCBI Taxonomy" id="1940525"/>
    <lineage>
        <taxon>Bacteria</taxon>
        <taxon>Pseudomonadati</taxon>
        <taxon>Bacteroidota</taxon>
        <taxon>Bacteroidia</taxon>
        <taxon>Marinilabiliales</taxon>
        <taxon>Marinifilaceae</taxon>
        <taxon>Labilibaculum</taxon>
    </lineage>
</organism>
<gene>
    <name evidence="1" type="ORF">BZG01_10620</name>
</gene>
<sequence length="712" mass="83287">MEGIKYIKGIGIWYQRELNTIKRKDDLFLQPIFEAFTNALESISIQKEKYQLTEQGEISINVFLTKNLFSKDTTSYDFQKIIIEDTGLGFEDSEYERFINLRDDRKGFSNKGTGRVQFLHAFDKTTFDSIYKDKNSSTGFKQRLITLSKCEAFIQKNAIIRLDDEKEVKSDKPKTVITFETLLNQKDKDLFKTITASEIKEALIRHYLAGFCEQRNNLPLIKINLLIDNSVSTELSILPSDIPVPNQEKEIDIHYSRIDGNDIVKSSKKETFKFKSFIVPESELDKNGLKLVSKGEVAKNIKLDNLLPSDQINGNRYLFLLSSNYIDERDSDTRGNINICKKKDFKKNEGPVLFSEEEILLEDIEEKSNLVIISLYKEIEEKRKEKERSIEELQKMFLLNPKTIESLHNKINIGDSDDVILRKVYEADAKIVASKDAEIKQRIKELDNLDTTKDDYQEKLAYQVDEFVKVIPIQNRTALTQYIARRRMVLDMFDKILKKEIEKLQKGERINEDLLHNLIFQQHSDKPEDSDLWLINEEFIYFRGTSESKLDNIEIEGSKIFNKEFTKEETEYLNSLGEKRLSKRPDVLLFPDEGKCIIIEFKAPDVNVAEHLSQIDFYANLIRNYTNDRFQINTFYGYLIGESIEDRDVRGRVSRFEHSYHLDYWFRPSETVVGFENRSDGNIYTEVIKFSTLLKRARLRNKIFIDKLEGNQ</sequence>
<dbReference type="RefSeq" id="WP_101309822.1">
    <property type="nucleotide sequence ID" value="NZ_MVDE01000014.1"/>
</dbReference>
<dbReference type="AlphaFoldDB" id="A0A2N3I804"/>
<name>A0A2N3I804_9BACT</name>
<evidence type="ECO:0000313" key="2">
    <source>
        <dbReference type="Proteomes" id="UP000233618"/>
    </source>
</evidence>
<proteinExistence type="predicted"/>
<comment type="caution">
    <text evidence="1">The sequence shown here is derived from an EMBL/GenBank/DDBJ whole genome shotgun (WGS) entry which is preliminary data.</text>
</comment>
<dbReference type="EMBL" id="MVDE01000014">
    <property type="protein sequence ID" value="PKQ66474.1"/>
    <property type="molecule type" value="Genomic_DNA"/>
</dbReference>
<protein>
    <submittedName>
        <fullName evidence="1">Uncharacterized protein</fullName>
    </submittedName>
</protein>
<accession>A0A2N3I804</accession>